<sequence>MTVTTPCLENPPAQHLSPRRAWLGVTALGGATFTVVTSEMLPVGLLTPMGASLGVSEGAAGFALTVTGLMAAVSAAPLTAWLGRFDRRTLLCVLLAVVAVGNLAAACAPGYAMLMAGRVLVGAGMGGVWALAASVTVRLAPARSMARALSVVFSGVAVASVLGVPAGTVLGSVAGWRAAYVAVAGLSVAVLLALALTLPRLPAEGAVSVRGALRRAIDPRVRVGLIVVALLVTGHFAAYTYVRPVLEQVAGVGAAQLGLLLLIYGIVGVAGNFVSGSVAAVRPRALMLVLGATIAVSVALLPVLGTSALSAGMLLAVWGLAYGGVSVGTQTWVLTAAPDARESVSAVYVSVFNAAIGCGALVGGFTADGFGSTAAMALGAGLALAAVVAVVVGPAEKEMKSAAPRL</sequence>
<keyword evidence="2" id="KW-1003">Cell membrane</keyword>
<dbReference type="AlphaFoldDB" id="A0A366E3F5"/>
<dbReference type="InterPro" id="IPR020846">
    <property type="entry name" value="MFS_dom"/>
</dbReference>
<evidence type="ECO:0000256" key="5">
    <source>
        <dbReference type="ARBA" id="ARBA00023136"/>
    </source>
</evidence>
<name>A0A366E3F5_9NOCA</name>
<organism evidence="8 9">
    <name type="scientific">Nocardia puris</name>
    <dbReference type="NCBI Taxonomy" id="208602"/>
    <lineage>
        <taxon>Bacteria</taxon>
        <taxon>Bacillati</taxon>
        <taxon>Actinomycetota</taxon>
        <taxon>Actinomycetes</taxon>
        <taxon>Mycobacteriales</taxon>
        <taxon>Nocardiaceae</taxon>
        <taxon>Nocardia</taxon>
    </lineage>
</organism>
<feature type="transmembrane region" description="Helical" evidence="6">
    <location>
        <begin position="90"/>
        <end position="113"/>
    </location>
</feature>
<dbReference type="InterPro" id="IPR036259">
    <property type="entry name" value="MFS_trans_sf"/>
</dbReference>
<feature type="transmembrane region" description="Helical" evidence="6">
    <location>
        <begin position="119"/>
        <end position="139"/>
    </location>
</feature>
<dbReference type="RefSeq" id="WP_067508879.1">
    <property type="nucleotide sequence ID" value="NZ_CP107943.1"/>
</dbReference>
<feature type="domain" description="Major facilitator superfamily (MFS) profile" evidence="7">
    <location>
        <begin position="22"/>
        <end position="397"/>
    </location>
</feature>
<dbReference type="EMBL" id="QNRE01000001">
    <property type="protein sequence ID" value="RBO96837.1"/>
    <property type="molecule type" value="Genomic_DNA"/>
</dbReference>
<keyword evidence="3 6" id="KW-0812">Transmembrane</keyword>
<feature type="transmembrane region" description="Helical" evidence="6">
    <location>
        <begin position="179"/>
        <end position="201"/>
    </location>
</feature>
<comment type="caution">
    <text evidence="8">The sequence shown here is derived from an EMBL/GenBank/DDBJ whole genome shotgun (WGS) entry which is preliminary data.</text>
</comment>
<keyword evidence="4 6" id="KW-1133">Transmembrane helix</keyword>
<feature type="transmembrane region" description="Helical" evidence="6">
    <location>
        <begin position="221"/>
        <end position="242"/>
    </location>
</feature>
<dbReference type="PANTHER" id="PTHR43124">
    <property type="entry name" value="PURINE EFFLUX PUMP PBUE"/>
    <property type="match status" value="1"/>
</dbReference>
<gene>
    <name evidence="8" type="ORF">DFR74_101856</name>
</gene>
<evidence type="ECO:0000256" key="2">
    <source>
        <dbReference type="ARBA" id="ARBA00022475"/>
    </source>
</evidence>
<comment type="subcellular location">
    <subcellularLocation>
        <location evidence="1">Cell membrane</location>
        <topology evidence="1">Multi-pass membrane protein</topology>
    </subcellularLocation>
</comment>
<dbReference type="GO" id="GO:0022857">
    <property type="term" value="F:transmembrane transporter activity"/>
    <property type="evidence" value="ECO:0007669"/>
    <property type="project" value="InterPro"/>
</dbReference>
<feature type="transmembrane region" description="Helical" evidence="6">
    <location>
        <begin position="346"/>
        <end position="367"/>
    </location>
</feature>
<evidence type="ECO:0000256" key="3">
    <source>
        <dbReference type="ARBA" id="ARBA00022692"/>
    </source>
</evidence>
<feature type="transmembrane region" description="Helical" evidence="6">
    <location>
        <begin position="21"/>
        <end position="41"/>
    </location>
</feature>
<keyword evidence="5 6" id="KW-0472">Membrane</keyword>
<feature type="transmembrane region" description="Helical" evidence="6">
    <location>
        <begin position="151"/>
        <end position="173"/>
    </location>
</feature>
<keyword evidence="9" id="KW-1185">Reference proteome</keyword>
<dbReference type="InterPro" id="IPR050189">
    <property type="entry name" value="MFS_Efflux_Transporters"/>
</dbReference>
<evidence type="ECO:0000259" key="7">
    <source>
        <dbReference type="PROSITE" id="PS50850"/>
    </source>
</evidence>
<dbReference type="Pfam" id="PF07690">
    <property type="entry name" value="MFS_1"/>
    <property type="match status" value="1"/>
</dbReference>
<dbReference type="PROSITE" id="PS50850">
    <property type="entry name" value="MFS"/>
    <property type="match status" value="1"/>
</dbReference>
<dbReference type="PANTHER" id="PTHR43124:SF3">
    <property type="entry name" value="CHLORAMPHENICOL EFFLUX PUMP RV0191"/>
    <property type="match status" value="1"/>
</dbReference>
<evidence type="ECO:0000313" key="8">
    <source>
        <dbReference type="EMBL" id="RBO96837.1"/>
    </source>
</evidence>
<accession>A0A366E3F5</accession>
<dbReference type="CDD" id="cd17324">
    <property type="entry name" value="MFS_NepI_like"/>
    <property type="match status" value="1"/>
</dbReference>
<feature type="transmembrane region" description="Helical" evidence="6">
    <location>
        <begin position="254"/>
        <end position="274"/>
    </location>
</feature>
<dbReference type="Proteomes" id="UP000252586">
    <property type="component" value="Unassembled WGS sequence"/>
</dbReference>
<evidence type="ECO:0000313" key="9">
    <source>
        <dbReference type="Proteomes" id="UP000252586"/>
    </source>
</evidence>
<feature type="transmembrane region" description="Helical" evidence="6">
    <location>
        <begin position="311"/>
        <end position="334"/>
    </location>
</feature>
<dbReference type="InterPro" id="IPR011701">
    <property type="entry name" value="MFS"/>
</dbReference>
<dbReference type="SUPFAM" id="SSF103473">
    <property type="entry name" value="MFS general substrate transporter"/>
    <property type="match status" value="1"/>
</dbReference>
<protein>
    <submittedName>
        <fullName evidence="8">Putative MFS family arabinose efflux permease</fullName>
    </submittedName>
</protein>
<dbReference type="STRING" id="1210090.GCA_001613185_02910"/>
<dbReference type="Gene3D" id="1.20.1250.20">
    <property type="entry name" value="MFS general substrate transporter like domains"/>
    <property type="match status" value="1"/>
</dbReference>
<reference evidence="8 9" key="1">
    <citation type="submission" date="2018-06" db="EMBL/GenBank/DDBJ databases">
        <title>Genomic Encyclopedia of Type Strains, Phase IV (KMG-IV): sequencing the most valuable type-strain genomes for metagenomic binning, comparative biology and taxonomic classification.</title>
        <authorList>
            <person name="Goeker M."/>
        </authorList>
    </citation>
    <scope>NUCLEOTIDE SEQUENCE [LARGE SCALE GENOMIC DNA]</scope>
    <source>
        <strain evidence="8 9">DSM 44599</strain>
    </source>
</reference>
<feature type="transmembrane region" description="Helical" evidence="6">
    <location>
        <begin position="286"/>
        <end position="305"/>
    </location>
</feature>
<dbReference type="OrthoDB" id="9814237at2"/>
<evidence type="ECO:0000256" key="4">
    <source>
        <dbReference type="ARBA" id="ARBA00022989"/>
    </source>
</evidence>
<feature type="transmembrane region" description="Helical" evidence="6">
    <location>
        <begin position="61"/>
        <end position="83"/>
    </location>
</feature>
<evidence type="ECO:0000256" key="1">
    <source>
        <dbReference type="ARBA" id="ARBA00004651"/>
    </source>
</evidence>
<proteinExistence type="predicted"/>
<evidence type="ECO:0000256" key="6">
    <source>
        <dbReference type="SAM" id="Phobius"/>
    </source>
</evidence>
<feature type="transmembrane region" description="Helical" evidence="6">
    <location>
        <begin position="373"/>
        <end position="395"/>
    </location>
</feature>
<dbReference type="GO" id="GO:0005886">
    <property type="term" value="C:plasma membrane"/>
    <property type="evidence" value="ECO:0007669"/>
    <property type="project" value="UniProtKB-SubCell"/>
</dbReference>